<name>A0A537LTC5_9BACT</name>
<dbReference type="SMART" id="SM00530">
    <property type="entry name" value="HTH_XRE"/>
    <property type="match status" value="1"/>
</dbReference>
<dbReference type="CDD" id="cd00093">
    <property type="entry name" value="HTH_XRE"/>
    <property type="match status" value="1"/>
</dbReference>
<dbReference type="Proteomes" id="UP000318661">
    <property type="component" value="Unassembled WGS sequence"/>
</dbReference>
<dbReference type="Proteomes" id="UP000315217">
    <property type="component" value="Unassembled WGS sequence"/>
</dbReference>
<dbReference type="InterPro" id="IPR001387">
    <property type="entry name" value="Cro/C1-type_HTH"/>
</dbReference>
<dbReference type="InterPro" id="IPR011990">
    <property type="entry name" value="TPR-like_helical_dom_sf"/>
</dbReference>
<proteinExistence type="inferred from homology"/>
<keyword evidence="4" id="KW-0802">TPR repeat</keyword>
<dbReference type="SUPFAM" id="SSF48452">
    <property type="entry name" value="TPR-like"/>
    <property type="match status" value="2"/>
</dbReference>
<evidence type="ECO:0000313" key="8">
    <source>
        <dbReference type="EMBL" id="TMJ11278.1"/>
    </source>
</evidence>
<evidence type="ECO:0000313" key="10">
    <source>
        <dbReference type="Proteomes" id="UP000318661"/>
    </source>
</evidence>
<dbReference type="SMART" id="SM00028">
    <property type="entry name" value="TPR"/>
    <property type="match status" value="6"/>
</dbReference>
<keyword evidence="3" id="KW-0677">Repeat</keyword>
<dbReference type="InterPro" id="IPR019734">
    <property type="entry name" value="TPR_rpt"/>
</dbReference>
<evidence type="ECO:0000256" key="5">
    <source>
        <dbReference type="ARBA" id="ARBA00038253"/>
    </source>
</evidence>
<comment type="similarity">
    <text evidence="5">Belongs to the Rap family.</text>
</comment>
<feature type="domain" description="HTH cro/C1-type" evidence="6">
    <location>
        <begin position="24"/>
        <end position="77"/>
    </location>
</feature>
<evidence type="ECO:0000256" key="1">
    <source>
        <dbReference type="ARBA" id="ARBA00004496"/>
    </source>
</evidence>
<comment type="caution">
    <text evidence="8">The sequence shown here is derived from an EMBL/GenBank/DDBJ whole genome shotgun (WGS) entry which is preliminary data.</text>
</comment>
<evidence type="ECO:0000259" key="6">
    <source>
        <dbReference type="PROSITE" id="PS50943"/>
    </source>
</evidence>
<evidence type="ECO:0000313" key="7">
    <source>
        <dbReference type="EMBL" id="TMJ07394.1"/>
    </source>
</evidence>
<dbReference type="InterPro" id="IPR051476">
    <property type="entry name" value="Bac_ResReg_Asp_Phosphatase"/>
</dbReference>
<comment type="subcellular location">
    <subcellularLocation>
        <location evidence="1">Cytoplasm</location>
    </subcellularLocation>
</comment>
<reference evidence="9 10" key="1">
    <citation type="journal article" date="2019" name="Nat. Microbiol.">
        <title>Mediterranean grassland soil C-N compound turnover is dependent on rainfall and depth, and is mediated by genomically divergent microorganisms.</title>
        <authorList>
            <person name="Diamond S."/>
            <person name="Andeer P.F."/>
            <person name="Li Z."/>
            <person name="Crits-Christoph A."/>
            <person name="Burstein D."/>
            <person name="Anantharaman K."/>
            <person name="Lane K.R."/>
            <person name="Thomas B.C."/>
            <person name="Pan C."/>
            <person name="Northen T.R."/>
            <person name="Banfield J.F."/>
        </authorList>
    </citation>
    <scope>NUCLEOTIDE SEQUENCE [LARGE SCALE GENOMIC DNA]</scope>
    <source>
        <strain evidence="8">NP_1</strain>
        <strain evidence="7">NP_2</strain>
    </source>
</reference>
<dbReference type="EMBL" id="VBAJ01000181">
    <property type="protein sequence ID" value="TMJ07394.1"/>
    <property type="molecule type" value="Genomic_DNA"/>
</dbReference>
<evidence type="ECO:0000256" key="3">
    <source>
        <dbReference type="ARBA" id="ARBA00022737"/>
    </source>
</evidence>
<gene>
    <name evidence="8" type="ORF">E6G98_05305</name>
    <name evidence="7" type="ORF">E6G99_06895</name>
</gene>
<dbReference type="SUPFAM" id="SSF47413">
    <property type="entry name" value="lambda repressor-like DNA-binding domains"/>
    <property type="match status" value="1"/>
</dbReference>
<dbReference type="Pfam" id="PF01381">
    <property type="entry name" value="HTH_3"/>
    <property type="match status" value="1"/>
</dbReference>
<dbReference type="PANTHER" id="PTHR46630:SF1">
    <property type="entry name" value="TETRATRICOPEPTIDE REPEAT PROTEIN 29"/>
    <property type="match status" value="1"/>
</dbReference>
<accession>A0A537LTC5</accession>
<keyword evidence="2" id="KW-0963">Cytoplasm</keyword>
<evidence type="ECO:0000256" key="2">
    <source>
        <dbReference type="ARBA" id="ARBA00022490"/>
    </source>
</evidence>
<dbReference type="InterPro" id="IPR010982">
    <property type="entry name" value="Lambda_DNA-bd_dom_sf"/>
</dbReference>
<dbReference type="EMBL" id="VBAI01000072">
    <property type="protein sequence ID" value="TMJ11278.1"/>
    <property type="molecule type" value="Genomic_DNA"/>
</dbReference>
<dbReference type="PANTHER" id="PTHR46630">
    <property type="entry name" value="TETRATRICOPEPTIDE REPEAT PROTEIN 29"/>
    <property type="match status" value="1"/>
</dbReference>
<dbReference type="PROSITE" id="PS50943">
    <property type="entry name" value="HTH_CROC1"/>
    <property type="match status" value="1"/>
</dbReference>
<dbReference type="GO" id="GO:0005737">
    <property type="term" value="C:cytoplasm"/>
    <property type="evidence" value="ECO:0007669"/>
    <property type="project" value="UniProtKB-SubCell"/>
</dbReference>
<evidence type="ECO:0000256" key="4">
    <source>
        <dbReference type="ARBA" id="ARBA00022803"/>
    </source>
</evidence>
<dbReference type="GO" id="GO:0003677">
    <property type="term" value="F:DNA binding"/>
    <property type="evidence" value="ECO:0007669"/>
    <property type="project" value="InterPro"/>
</dbReference>
<dbReference type="Gene3D" id="1.25.40.10">
    <property type="entry name" value="Tetratricopeptide repeat domain"/>
    <property type="match status" value="3"/>
</dbReference>
<protein>
    <submittedName>
        <fullName evidence="8">Helix-turn-helix domain-containing protein</fullName>
    </submittedName>
</protein>
<sequence>MRSQKRRRRSALAGKNTVSLGRRIRAARQSRGMTQHELARGACSISFVSMVEHDLVRPSLATLKVLAERLGKPLSHFLDDEAAPSAQVQLHHAEALLRQHRFAEALEAFTAASAPPHTADQARWALGAGQALAGLRRFEEAGAHLEAAARRAATSGDAELMAAAANAMGFLAFRQRRFAQAHEIFHEALQRLAAAGLQQTEVYGKLLANLGRVCVELGLPAQALDYLRQAAETLAAAADPFHLGLLYFHVGVAWERQHSFERAREFLQRAAELFAVHENIRLLGMVKRSLGMLHIEEGALAAAQEDLDASLRLAGQCGDDEGVAQTLVELARLRARAGDAGGALRAAEDAASLATRIGDEAELARARAALADALAVAGRRDEAAVRYQEAVAGFQALGMTGDLIRVCRDLGFLLMQQEKGEEAARWFALAFSHQSPTTVLSMDRAP</sequence>
<organism evidence="8 9">
    <name type="scientific">Candidatus Segetimicrobium genomatis</name>
    <dbReference type="NCBI Taxonomy" id="2569760"/>
    <lineage>
        <taxon>Bacteria</taxon>
        <taxon>Bacillati</taxon>
        <taxon>Candidatus Sysuimicrobiota</taxon>
        <taxon>Candidatus Sysuimicrobiia</taxon>
        <taxon>Candidatus Sysuimicrobiales</taxon>
        <taxon>Candidatus Segetimicrobiaceae</taxon>
        <taxon>Candidatus Segetimicrobium</taxon>
    </lineage>
</organism>
<evidence type="ECO:0000313" key="9">
    <source>
        <dbReference type="Proteomes" id="UP000315217"/>
    </source>
</evidence>
<dbReference type="AlphaFoldDB" id="A0A537LTC5"/>
<dbReference type="Gene3D" id="1.10.260.40">
    <property type="entry name" value="lambda repressor-like DNA-binding domains"/>
    <property type="match status" value="1"/>
</dbReference>